<keyword evidence="1" id="KW-0129">CBS domain</keyword>
<proteinExistence type="predicted"/>
<organism evidence="3">
    <name type="scientific">marine metagenome</name>
    <dbReference type="NCBI Taxonomy" id="408172"/>
    <lineage>
        <taxon>unclassified sequences</taxon>
        <taxon>metagenomes</taxon>
        <taxon>ecological metagenomes</taxon>
    </lineage>
</organism>
<reference evidence="3" key="1">
    <citation type="submission" date="2018-05" db="EMBL/GenBank/DDBJ databases">
        <authorList>
            <person name="Lanie J.A."/>
            <person name="Ng W.-L."/>
            <person name="Kazmierczak K.M."/>
            <person name="Andrzejewski T.M."/>
            <person name="Davidsen T.M."/>
            <person name="Wayne K.J."/>
            <person name="Tettelin H."/>
            <person name="Glass J.I."/>
            <person name="Rusch D."/>
            <person name="Podicherti R."/>
            <person name="Tsui H.-C.T."/>
            <person name="Winkler M.E."/>
        </authorList>
    </citation>
    <scope>NUCLEOTIDE SEQUENCE</scope>
</reference>
<feature type="domain" description="CBS" evidence="2">
    <location>
        <begin position="76"/>
        <end position="132"/>
    </location>
</feature>
<dbReference type="Gene3D" id="3.10.580.10">
    <property type="entry name" value="CBS-domain"/>
    <property type="match status" value="1"/>
</dbReference>
<dbReference type="PROSITE" id="PS51371">
    <property type="entry name" value="CBS"/>
    <property type="match status" value="2"/>
</dbReference>
<accession>A0A381WHP9</accession>
<dbReference type="EMBL" id="UINC01011833">
    <property type="protein sequence ID" value="SVA51972.1"/>
    <property type="molecule type" value="Genomic_DNA"/>
</dbReference>
<dbReference type="InterPro" id="IPR051257">
    <property type="entry name" value="Diverse_CBS-Domain"/>
</dbReference>
<sequence>MVGGLVTKLSKRECFTLSEHDTLKSASEKLQKHNIGAMPVVSKQNNDIIGIVSERDLARFIFKDEFKNDLPVTKIMTKEIITCNLNTSVTELMEIITQNKIRHIPIVEGKKILGIVSVGDVVNHVIEQYKDENKHLKDYMNL</sequence>
<evidence type="ECO:0000313" key="3">
    <source>
        <dbReference type="EMBL" id="SVA51972.1"/>
    </source>
</evidence>
<name>A0A381WHP9_9ZZZZ</name>
<evidence type="ECO:0000259" key="2">
    <source>
        <dbReference type="PROSITE" id="PS51371"/>
    </source>
</evidence>
<dbReference type="AlphaFoldDB" id="A0A381WHP9"/>
<dbReference type="InterPro" id="IPR046342">
    <property type="entry name" value="CBS_dom_sf"/>
</dbReference>
<dbReference type="InterPro" id="IPR000644">
    <property type="entry name" value="CBS_dom"/>
</dbReference>
<dbReference type="PANTHER" id="PTHR43080:SF2">
    <property type="entry name" value="CBS DOMAIN-CONTAINING PROTEIN"/>
    <property type="match status" value="1"/>
</dbReference>
<protein>
    <recommendedName>
        <fullName evidence="2">CBS domain-containing protein</fullName>
    </recommendedName>
</protein>
<dbReference type="PANTHER" id="PTHR43080">
    <property type="entry name" value="CBS DOMAIN-CONTAINING PROTEIN CBSX3, MITOCHONDRIAL"/>
    <property type="match status" value="1"/>
</dbReference>
<evidence type="ECO:0000256" key="1">
    <source>
        <dbReference type="ARBA" id="ARBA00023122"/>
    </source>
</evidence>
<feature type="domain" description="CBS" evidence="2">
    <location>
        <begin position="9"/>
        <end position="70"/>
    </location>
</feature>
<dbReference type="Pfam" id="PF00571">
    <property type="entry name" value="CBS"/>
    <property type="match status" value="2"/>
</dbReference>
<dbReference type="SUPFAM" id="SSF54631">
    <property type="entry name" value="CBS-domain pair"/>
    <property type="match status" value="1"/>
</dbReference>
<gene>
    <name evidence="3" type="ORF">METZ01_LOCUS104826</name>
</gene>
<dbReference type="SMART" id="SM00116">
    <property type="entry name" value="CBS"/>
    <property type="match status" value="2"/>
</dbReference>